<dbReference type="AlphaFoldDB" id="A0A7W7S6C9"/>
<proteinExistence type="predicted"/>
<keyword evidence="2" id="KW-1133">Transmembrane helix</keyword>
<keyword evidence="2" id="KW-0472">Membrane</keyword>
<dbReference type="PANTHER" id="PTHR12277:SF79">
    <property type="entry name" value="XAA-PRO DIPEPTIDYL-PEPTIDASE-RELATED"/>
    <property type="match status" value="1"/>
</dbReference>
<keyword evidence="5" id="KW-1185">Reference proteome</keyword>
<organism evidence="4 5">
    <name type="scientific">Kitasatospora gansuensis</name>
    <dbReference type="NCBI Taxonomy" id="258050"/>
    <lineage>
        <taxon>Bacteria</taxon>
        <taxon>Bacillati</taxon>
        <taxon>Actinomycetota</taxon>
        <taxon>Actinomycetes</taxon>
        <taxon>Kitasatosporales</taxon>
        <taxon>Streptomycetaceae</taxon>
        <taxon>Kitasatospora</taxon>
    </lineage>
</organism>
<feature type="transmembrane region" description="Helical" evidence="2">
    <location>
        <begin position="40"/>
        <end position="62"/>
    </location>
</feature>
<feature type="region of interest" description="Disordered" evidence="1">
    <location>
        <begin position="1"/>
        <end position="34"/>
    </location>
</feature>
<sequence>MHDDASAAPLRQEHQVPAQGTPDPPAPVTGRRRSRLRRRLVTGIAGVLVLATAAGAAALWVLTGRLLQPIDDTPLNIRITAATPDTVTLPADDASRAPGVYGLTWQEDGTGQRHSGRLGPVLTQDSRTVTRELTADTVPTAGAKAKISVTMWATDPKQAVGLDYQDVTYPGELGPMPAWFVPGSTSTWVIQVHGLGAGRSAGLRTMPKLHELGHPVLDITYRNDPGAPHDPDGTRKFGDTEWRDLDAAVRYAHDQGATGVVLYGFSMGGGIVENYLQRTADSSTVRAVVLDSPALDYRAAVHTIVAGLQLPSLIADIETQVLQLRSGVDLDNVDVLAGNRRTGGPEQPVLVLHGTDDTLVPYATSAEFARDWPGTVKLTTFPGAGHTAAWNADPLRYENQLADFLRQHA</sequence>
<dbReference type="RefSeq" id="WP_184910862.1">
    <property type="nucleotide sequence ID" value="NZ_JACHJR010000001.1"/>
</dbReference>
<dbReference type="Proteomes" id="UP000573327">
    <property type="component" value="Unassembled WGS sequence"/>
</dbReference>
<gene>
    <name evidence="4" type="ORF">F4556_000254</name>
</gene>
<dbReference type="SUPFAM" id="SSF53474">
    <property type="entry name" value="alpha/beta-Hydrolases"/>
    <property type="match status" value="1"/>
</dbReference>
<dbReference type="InterPro" id="IPR029058">
    <property type="entry name" value="AB_hydrolase_fold"/>
</dbReference>
<dbReference type="Gene3D" id="3.40.50.1820">
    <property type="entry name" value="alpha/beta hydrolase"/>
    <property type="match status" value="1"/>
</dbReference>
<evidence type="ECO:0000259" key="3">
    <source>
        <dbReference type="Pfam" id="PF00326"/>
    </source>
</evidence>
<dbReference type="GO" id="GO:0008236">
    <property type="term" value="F:serine-type peptidase activity"/>
    <property type="evidence" value="ECO:0007669"/>
    <property type="project" value="InterPro"/>
</dbReference>
<comment type="caution">
    <text evidence="4">The sequence shown here is derived from an EMBL/GenBank/DDBJ whole genome shotgun (WGS) entry which is preliminary data.</text>
</comment>
<evidence type="ECO:0000313" key="5">
    <source>
        <dbReference type="Proteomes" id="UP000573327"/>
    </source>
</evidence>
<evidence type="ECO:0000256" key="1">
    <source>
        <dbReference type="SAM" id="MobiDB-lite"/>
    </source>
</evidence>
<protein>
    <recommendedName>
        <fullName evidence="3">Peptidase S9 prolyl oligopeptidase catalytic domain-containing protein</fullName>
    </recommendedName>
</protein>
<keyword evidence="2" id="KW-0812">Transmembrane</keyword>
<dbReference type="Pfam" id="PF00326">
    <property type="entry name" value="Peptidase_S9"/>
    <property type="match status" value="1"/>
</dbReference>
<feature type="domain" description="Peptidase S9 prolyl oligopeptidase catalytic" evidence="3">
    <location>
        <begin position="232"/>
        <end position="408"/>
    </location>
</feature>
<dbReference type="GO" id="GO:0006508">
    <property type="term" value="P:proteolysis"/>
    <property type="evidence" value="ECO:0007669"/>
    <property type="project" value="InterPro"/>
</dbReference>
<dbReference type="PANTHER" id="PTHR12277">
    <property type="entry name" value="ALPHA/BETA HYDROLASE DOMAIN-CONTAINING PROTEIN"/>
    <property type="match status" value="1"/>
</dbReference>
<dbReference type="InterPro" id="IPR001375">
    <property type="entry name" value="Peptidase_S9_cat"/>
</dbReference>
<accession>A0A7W7S6C9</accession>
<reference evidence="4 5" key="1">
    <citation type="submission" date="2020-08" db="EMBL/GenBank/DDBJ databases">
        <title>Sequencing the genomes of 1000 actinobacteria strains.</title>
        <authorList>
            <person name="Klenk H.-P."/>
        </authorList>
    </citation>
    <scope>NUCLEOTIDE SEQUENCE [LARGE SCALE GENOMIC DNA]</scope>
    <source>
        <strain evidence="4 5">DSM 44786</strain>
    </source>
</reference>
<evidence type="ECO:0000313" key="4">
    <source>
        <dbReference type="EMBL" id="MBB4944719.1"/>
    </source>
</evidence>
<evidence type="ECO:0000256" key="2">
    <source>
        <dbReference type="SAM" id="Phobius"/>
    </source>
</evidence>
<name>A0A7W7S6C9_9ACTN</name>
<dbReference type="EMBL" id="JACHJR010000001">
    <property type="protein sequence ID" value="MBB4944719.1"/>
    <property type="molecule type" value="Genomic_DNA"/>
</dbReference>